<dbReference type="Proteomes" id="UP000676336">
    <property type="component" value="Unassembled WGS sequence"/>
</dbReference>
<dbReference type="InterPro" id="IPR024071">
    <property type="entry name" value="S-Me-THD_C_sf"/>
</dbReference>
<sequence length="159" mass="17743">EAKFNHRIDAIQAVARAGQGRILISDGKVINVERHTSGGFVRGHVFIEIEDRTLIIDFQNENLVARYDNGDIAASTPDLITLVEEDSAEPLATEIVKYGCRVSVLVLPAPEPMTTLQALQYVGLQAFGLDFPNYAYTPSHVSIKSVWDVFYKRHDDNQK</sequence>
<feature type="domain" description="S-Me-THD-like C-terminal" evidence="1">
    <location>
        <begin position="9"/>
        <end position="132"/>
    </location>
</feature>
<comment type="caution">
    <text evidence="2">The sequence shown here is derived from an EMBL/GenBank/DDBJ whole genome shotgun (WGS) entry which is preliminary data.</text>
</comment>
<name>A0A8S3IXT4_9BILA</name>
<evidence type="ECO:0000313" key="3">
    <source>
        <dbReference type="Proteomes" id="UP000676336"/>
    </source>
</evidence>
<proteinExistence type="predicted"/>
<feature type="non-terminal residue" evidence="2">
    <location>
        <position position="1"/>
    </location>
</feature>
<dbReference type="SUPFAM" id="SSF160991">
    <property type="entry name" value="CV3147-like"/>
    <property type="match status" value="1"/>
</dbReference>
<dbReference type="InterPro" id="IPR048350">
    <property type="entry name" value="S-Me-THD-like_C"/>
</dbReference>
<organism evidence="2 3">
    <name type="scientific">Rotaria magnacalcarata</name>
    <dbReference type="NCBI Taxonomy" id="392030"/>
    <lineage>
        <taxon>Eukaryota</taxon>
        <taxon>Metazoa</taxon>
        <taxon>Spiralia</taxon>
        <taxon>Gnathifera</taxon>
        <taxon>Rotifera</taxon>
        <taxon>Eurotatoria</taxon>
        <taxon>Bdelloidea</taxon>
        <taxon>Philodinida</taxon>
        <taxon>Philodinidae</taxon>
        <taxon>Rotaria</taxon>
    </lineage>
</organism>
<evidence type="ECO:0000259" key="1">
    <source>
        <dbReference type="Pfam" id="PF20906"/>
    </source>
</evidence>
<dbReference type="Gene3D" id="2.40.390.10">
    <property type="entry name" value="CV3147-like"/>
    <property type="match status" value="1"/>
</dbReference>
<gene>
    <name evidence="2" type="ORF">SMN809_LOCUS77383</name>
</gene>
<dbReference type="AlphaFoldDB" id="A0A8S3IXT4"/>
<dbReference type="Pfam" id="PF20906">
    <property type="entry name" value="S-Me-THD_C"/>
    <property type="match status" value="1"/>
</dbReference>
<protein>
    <recommendedName>
        <fullName evidence="1">S-Me-THD-like C-terminal domain-containing protein</fullName>
    </recommendedName>
</protein>
<evidence type="ECO:0000313" key="2">
    <source>
        <dbReference type="EMBL" id="CAF5207633.1"/>
    </source>
</evidence>
<accession>A0A8S3IXT4</accession>
<dbReference type="EMBL" id="CAJOBI010337237">
    <property type="protein sequence ID" value="CAF5207633.1"/>
    <property type="molecule type" value="Genomic_DNA"/>
</dbReference>
<reference evidence="2" key="1">
    <citation type="submission" date="2021-02" db="EMBL/GenBank/DDBJ databases">
        <authorList>
            <person name="Nowell W R."/>
        </authorList>
    </citation>
    <scope>NUCLEOTIDE SEQUENCE</scope>
</reference>